<dbReference type="GO" id="GO:0003677">
    <property type="term" value="F:DNA binding"/>
    <property type="evidence" value="ECO:0007669"/>
    <property type="project" value="InterPro"/>
</dbReference>
<dbReference type="PROSITE" id="PS00463">
    <property type="entry name" value="ZN2_CY6_FUNGAL_1"/>
    <property type="match status" value="1"/>
</dbReference>
<organism evidence="6 7">
    <name type="scientific">Dactylonectria macrodidyma</name>
    <dbReference type="NCBI Taxonomy" id="307937"/>
    <lineage>
        <taxon>Eukaryota</taxon>
        <taxon>Fungi</taxon>
        <taxon>Dikarya</taxon>
        <taxon>Ascomycota</taxon>
        <taxon>Pezizomycotina</taxon>
        <taxon>Sordariomycetes</taxon>
        <taxon>Hypocreomycetidae</taxon>
        <taxon>Hypocreales</taxon>
        <taxon>Nectriaceae</taxon>
        <taxon>Dactylonectria</taxon>
    </lineage>
</organism>
<accession>A0A9P9IE45</accession>
<dbReference type="GO" id="GO:0006351">
    <property type="term" value="P:DNA-templated transcription"/>
    <property type="evidence" value="ECO:0007669"/>
    <property type="project" value="InterPro"/>
</dbReference>
<dbReference type="PANTHER" id="PTHR31001:SF77">
    <property type="entry name" value="TRANSCRIPTION FACTOR, PUTATIVE (AFU_ORTHOLOGUE AFUA_3G12940)-RELATED"/>
    <property type="match status" value="1"/>
</dbReference>
<feature type="region of interest" description="Disordered" evidence="4">
    <location>
        <begin position="356"/>
        <end position="378"/>
    </location>
</feature>
<dbReference type="CDD" id="cd12148">
    <property type="entry name" value="fungal_TF_MHR"/>
    <property type="match status" value="1"/>
</dbReference>
<dbReference type="GO" id="GO:0000981">
    <property type="term" value="F:DNA-binding transcription factor activity, RNA polymerase II-specific"/>
    <property type="evidence" value="ECO:0007669"/>
    <property type="project" value="InterPro"/>
</dbReference>
<feature type="compositionally biased region" description="Low complexity" evidence="4">
    <location>
        <begin position="73"/>
        <end position="96"/>
    </location>
</feature>
<dbReference type="GO" id="GO:0005634">
    <property type="term" value="C:nucleus"/>
    <property type="evidence" value="ECO:0007669"/>
    <property type="project" value="UniProtKB-SubCell"/>
</dbReference>
<keyword evidence="2" id="KW-0479">Metal-binding</keyword>
<dbReference type="SUPFAM" id="SSF57701">
    <property type="entry name" value="Zn2/Cys6 DNA-binding domain"/>
    <property type="match status" value="1"/>
</dbReference>
<evidence type="ECO:0000313" key="6">
    <source>
        <dbReference type="EMBL" id="KAH7116464.1"/>
    </source>
</evidence>
<feature type="region of interest" description="Disordered" evidence="4">
    <location>
        <begin position="69"/>
        <end position="111"/>
    </location>
</feature>
<protein>
    <recommendedName>
        <fullName evidence="5">Zn(2)-C6 fungal-type domain-containing protein</fullName>
    </recommendedName>
</protein>
<dbReference type="Pfam" id="PF00172">
    <property type="entry name" value="Zn_clus"/>
    <property type="match status" value="1"/>
</dbReference>
<name>A0A9P9IE45_9HYPO</name>
<dbReference type="GO" id="GO:0008270">
    <property type="term" value="F:zinc ion binding"/>
    <property type="evidence" value="ECO:0007669"/>
    <property type="project" value="InterPro"/>
</dbReference>
<dbReference type="InterPro" id="IPR001138">
    <property type="entry name" value="Zn2Cys6_DnaBD"/>
</dbReference>
<keyword evidence="7" id="KW-1185">Reference proteome</keyword>
<dbReference type="InterPro" id="IPR007219">
    <property type="entry name" value="XnlR_reg_dom"/>
</dbReference>
<dbReference type="PROSITE" id="PS50048">
    <property type="entry name" value="ZN2_CY6_FUNGAL_2"/>
    <property type="match status" value="1"/>
</dbReference>
<sequence>MPSDVLNFNRPCNACRRRKVRCDKARPCNNCVRHRVPCVYNAPRESVMNQQLLHDRVERLERIVENMAAPGPSLQHSQRSSCSSGNSLFSSSDGGSDIPADDSSHVFRPGSSHHIGPDSWMGIDQFACEPRHLNFNFDNGTEQEPLNWSLSPASPKPKDVSHVHLPIYKEDALMNLFFDHVEPFIRTSHKGHYWQMVVDYRQGTCAYAREVEALMFATQYITATVLPTSFIQEQLGVSKSELSNQLQKATELALNWANLMGSRNTVLLNALLYYITCQFHTGNCEVGSTLLGLASGIARRIGMQRDPAYHGHAAWIVEMRRRIWGHIAALDAQSANMDGLESVLLTLGDVQRSHNANDADWKSSPLVETDPGPPDREGFSDATVPLIRRELSKACHNLFKARGTISSCKDLVAIVGETETYLRSRFIQHFDGSNPMQPVITHWHNAMIKSLHVLILYFHASPSKLKLQCHVFDQLQGRVYDDCLACLEEFEQGEKAATSHHWQWAFRWPIPIHCIAGLLSGLARLPSHADTDRAWAQIDVVFQRYNNEDISMAKTLAWNSVENLCDQAMLKHPNRVHEGRSYVKRIHKNGSPMTAWEPHRAGAVSYGGMGSIDLSERIIRQPDVSQRFSREAMNSDFSADGIDAIFFNLD</sequence>
<dbReference type="InterPro" id="IPR036864">
    <property type="entry name" value="Zn2-C6_fun-type_DNA-bd_sf"/>
</dbReference>
<dbReference type="EMBL" id="JAGMUV010000029">
    <property type="protein sequence ID" value="KAH7116464.1"/>
    <property type="molecule type" value="Genomic_DNA"/>
</dbReference>
<dbReference type="Gene3D" id="4.10.240.10">
    <property type="entry name" value="Zn(2)-C6 fungal-type DNA-binding domain"/>
    <property type="match status" value="1"/>
</dbReference>
<comment type="caution">
    <text evidence="6">The sequence shown here is derived from an EMBL/GenBank/DDBJ whole genome shotgun (WGS) entry which is preliminary data.</text>
</comment>
<dbReference type="CDD" id="cd00067">
    <property type="entry name" value="GAL4"/>
    <property type="match status" value="1"/>
</dbReference>
<evidence type="ECO:0000256" key="3">
    <source>
        <dbReference type="ARBA" id="ARBA00023242"/>
    </source>
</evidence>
<evidence type="ECO:0000256" key="2">
    <source>
        <dbReference type="ARBA" id="ARBA00022723"/>
    </source>
</evidence>
<dbReference type="SMART" id="SM00066">
    <property type="entry name" value="GAL4"/>
    <property type="match status" value="1"/>
</dbReference>
<proteinExistence type="predicted"/>
<dbReference type="InterPro" id="IPR050613">
    <property type="entry name" value="Sec_Metabolite_Reg"/>
</dbReference>
<feature type="domain" description="Zn(2)-C6 fungal-type" evidence="5">
    <location>
        <begin position="11"/>
        <end position="40"/>
    </location>
</feature>
<gene>
    <name evidence="6" type="ORF">EDB81DRAFT_767483</name>
</gene>
<dbReference type="AlphaFoldDB" id="A0A9P9IE45"/>
<keyword evidence="3" id="KW-0539">Nucleus</keyword>
<evidence type="ECO:0000259" key="5">
    <source>
        <dbReference type="PROSITE" id="PS50048"/>
    </source>
</evidence>
<evidence type="ECO:0000256" key="4">
    <source>
        <dbReference type="SAM" id="MobiDB-lite"/>
    </source>
</evidence>
<dbReference type="Proteomes" id="UP000738349">
    <property type="component" value="Unassembled WGS sequence"/>
</dbReference>
<reference evidence="6" key="1">
    <citation type="journal article" date="2021" name="Nat. Commun.">
        <title>Genetic determinants of endophytism in the Arabidopsis root mycobiome.</title>
        <authorList>
            <person name="Mesny F."/>
            <person name="Miyauchi S."/>
            <person name="Thiergart T."/>
            <person name="Pickel B."/>
            <person name="Atanasova L."/>
            <person name="Karlsson M."/>
            <person name="Huettel B."/>
            <person name="Barry K.W."/>
            <person name="Haridas S."/>
            <person name="Chen C."/>
            <person name="Bauer D."/>
            <person name="Andreopoulos W."/>
            <person name="Pangilinan J."/>
            <person name="LaButti K."/>
            <person name="Riley R."/>
            <person name="Lipzen A."/>
            <person name="Clum A."/>
            <person name="Drula E."/>
            <person name="Henrissat B."/>
            <person name="Kohler A."/>
            <person name="Grigoriev I.V."/>
            <person name="Martin F.M."/>
            <person name="Hacquard S."/>
        </authorList>
    </citation>
    <scope>NUCLEOTIDE SEQUENCE</scope>
    <source>
        <strain evidence="6">MPI-CAGE-AT-0147</strain>
    </source>
</reference>
<dbReference type="OrthoDB" id="435881at2759"/>
<comment type="subcellular location">
    <subcellularLocation>
        <location evidence="1">Nucleus</location>
    </subcellularLocation>
</comment>
<evidence type="ECO:0000256" key="1">
    <source>
        <dbReference type="ARBA" id="ARBA00004123"/>
    </source>
</evidence>
<evidence type="ECO:0000313" key="7">
    <source>
        <dbReference type="Proteomes" id="UP000738349"/>
    </source>
</evidence>
<dbReference type="PANTHER" id="PTHR31001">
    <property type="entry name" value="UNCHARACTERIZED TRANSCRIPTIONAL REGULATORY PROTEIN"/>
    <property type="match status" value="1"/>
</dbReference>
<dbReference type="Pfam" id="PF04082">
    <property type="entry name" value="Fungal_trans"/>
    <property type="match status" value="1"/>
</dbReference>